<dbReference type="Gene3D" id="3.20.20.210">
    <property type="match status" value="1"/>
</dbReference>
<dbReference type="PANTHER" id="PTHR47099:SF1">
    <property type="entry name" value="METHYLCOBAMIDE:COM METHYLTRANSFERASE MTBA"/>
    <property type="match status" value="1"/>
</dbReference>
<dbReference type="InterPro" id="IPR000257">
    <property type="entry name" value="Uroporphyrinogen_deCOase"/>
</dbReference>
<dbReference type="Pfam" id="PF01208">
    <property type="entry name" value="URO-D"/>
    <property type="match status" value="1"/>
</dbReference>
<feature type="non-terminal residue" evidence="2">
    <location>
        <position position="264"/>
    </location>
</feature>
<dbReference type="InterPro" id="IPR038071">
    <property type="entry name" value="UROD/MetE-like_sf"/>
</dbReference>
<protein>
    <recommendedName>
        <fullName evidence="1">Uroporphyrinogen decarboxylase (URO-D) domain-containing protein</fullName>
    </recommendedName>
</protein>
<comment type="caution">
    <text evidence="2">The sequence shown here is derived from an EMBL/GenBank/DDBJ whole genome shotgun (WGS) entry which is preliminary data.</text>
</comment>
<gene>
    <name evidence="2" type="ORF">S01H1_46179</name>
</gene>
<feature type="non-terminal residue" evidence="2">
    <location>
        <position position="1"/>
    </location>
</feature>
<proteinExistence type="predicted"/>
<reference evidence="2" key="1">
    <citation type="journal article" date="2014" name="Front. Microbiol.">
        <title>High frequency of phylogenetically diverse reductive dehalogenase-homologous genes in deep subseafloor sedimentary metagenomes.</title>
        <authorList>
            <person name="Kawai M."/>
            <person name="Futagami T."/>
            <person name="Toyoda A."/>
            <person name="Takaki Y."/>
            <person name="Nishi S."/>
            <person name="Hori S."/>
            <person name="Arai W."/>
            <person name="Tsubouchi T."/>
            <person name="Morono Y."/>
            <person name="Uchiyama I."/>
            <person name="Ito T."/>
            <person name="Fujiyama A."/>
            <person name="Inagaki F."/>
            <person name="Takami H."/>
        </authorList>
    </citation>
    <scope>NUCLEOTIDE SEQUENCE</scope>
    <source>
        <strain evidence="2">Expedition CK06-06</strain>
    </source>
</reference>
<dbReference type="EMBL" id="BARS01029553">
    <property type="protein sequence ID" value="GAG05832.1"/>
    <property type="molecule type" value="Genomic_DNA"/>
</dbReference>
<evidence type="ECO:0000259" key="1">
    <source>
        <dbReference type="Pfam" id="PF01208"/>
    </source>
</evidence>
<dbReference type="PANTHER" id="PTHR47099">
    <property type="entry name" value="METHYLCOBAMIDE:COM METHYLTRANSFERASE MTBA"/>
    <property type="match status" value="1"/>
</dbReference>
<name>X0V335_9ZZZZ</name>
<dbReference type="GO" id="GO:0004853">
    <property type="term" value="F:uroporphyrinogen decarboxylase activity"/>
    <property type="evidence" value="ECO:0007669"/>
    <property type="project" value="InterPro"/>
</dbReference>
<accession>X0V335</accession>
<evidence type="ECO:0000313" key="2">
    <source>
        <dbReference type="EMBL" id="GAG05832.1"/>
    </source>
</evidence>
<sequence length="264" mass="28588">LVQAQLAVTKAFNLDQISAISDPWREASAYGMEFEYPPEGVGRPKEVFIKTQDDISKVKLLDIENAERTKQRIESVRKMAAEVGQTHSVLGWVEGPLAEYADLRGVENAMLDLIDKPELFIKAGEVIVQNAIAFAVAQIKAGADMIGIGDAVASLIAPNMYKEFVLPLEQKLIAAVHEAGAAVKLHICGNIKNHISYMAQSGADIIDVDWMVPLAKARELIGPEVTLCGNFNPAGVLFEGSPQDVADAARQCLKAGGYKFILMP</sequence>
<dbReference type="GO" id="GO:0006779">
    <property type="term" value="P:porphyrin-containing compound biosynthetic process"/>
    <property type="evidence" value="ECO:0007669"/>
    <property type="project" value="InterPro"/>
</dbReference>
<dbReference type="InterPro" id="IPR052024">
    <property type="entry name" value="Methanogen_methyltrans"/>
</dbReference>
<feature type="domain" description="Uroporphyrinogen decarboxylase (URO-D)" evidence="1">
    <location>
        <begin position="2"/>
        <end position="263"/>
    </location>
</feature>
<dbReference type="AlphaFoldDB" id="X0V335"/>
<dbReference type="SUPFAM" id="SSF51726">
    <property type="entry name" value="UROD/MetE-like"/>
    <property type="match status" value="1"/>
</dbReference>
<organism evidence="2">
    <name type="scientific">marine sediment metagenome</name>
    <dbReference type="NCBI Taxonomy" id="412755"/>
    <lineage>
        <taxon>unclassified sequences</taxon>
        <taxon>metagenomes</taxon>
        <taxon>ecological metagenomes</taxon>
    </lineage>
</organism>